<evidence type="ECO:0000313" key="9">
    <source>
        <dbReference type="EMBL" id="AGP33992.1"/>
    </source>
</evidence>
<dbReference type="InterPro" id="IPR000673">
    <property type="entry name" value="Sig_transdc_resp-reg_Me-estase"/>
</dbReference>
<evidence type="ECO:0000256" key="2">
    <source>
        <dbReference type="ARBA" id="ARBA00022801"/>
    </source>
</evidence>
<dbReference type="STRING" id="1254432.SCE1572_05465"/>
<comment type="catalytic activity">
    <reaction evidence="4">
        <text>[protein]-L-glutamate 5-O-methyl ester + H2O = L-glutamyl-[protein] + methanol + H(+)</text>
        <dbReference type="Rhea" id="RHEA:23236"/>
        <dbReference type="Rhea" id="RHEA-COMP:10208"/>
        <dbReference type="Rhea" id="RHEA-COMP:10311"/>
        <dbReference type="ChEBI" id="CHEBI:15377"/>
        <dbReference type="ChEBI" id="CHEBI:15378"/>
        <dbReference type="ChEBI" id="CHEBI:17790"/>
        <dbReference type="ChEBI" id="CHEBI:29973"/>
        <dbReference type="ChEBI" id="CHEBI:82795"/>
        <dbReference type="EC" id="3.1.1.61"/>
    </reaction>
</comment>
<feature type="domain" description="Response regulatory" evidence="7">
    <location>
        <begin position="4"/>
        <end position="118"/>
    </location>
</feature>
<evidence type="ECO:0000256" key="1">
    <source>
        <dbReference type="ARBA" id="ARBA00022490"/>
    </source>
</evidence>
<dbReference type="Proteomes" id="UP000014803">
    <property type="component" value="Chromosome"/>
</dbReference>
<evidence type="ECO:0000259" key="8">
    <source>
        <dbReference type="PROSITE" id="PS50122"/>
    </source>
</evidence>
<dbReference type="GO" id="GO:0000156">
    <property type="term" value="F:phosphorelay response regulator activity"/>
    <property type="evidence" value="ECO:0007669"/>
    <property type="project" value="InterPro"/>
</dbReference>
<feature type="modified residue" description="4-aspartylphosphate" evidence="6">
    <location>
        <position position="55"/>
    </location>
</feature>
<dbReference type="EMBL" id="CP003969">
    <property type="protein sequence ID" value="AGP33992.1"/>
    <property type="molecule type" value="Genomic_DNA"/>
</dbReference>
<dbReference type="SUPFAM" id="SSF52172">
    <property type="entry name" value="CheY-like"/>
    <property type="match status" value="1"/>
</dbReference>
<evidence type="ECO:0000256" key="4">
    <source>
        <dbReference type="ARBA" id="ARBA00048267"/>
    </source>
</evidence>
<dbReference type="Gene3D" id="3.40.50.180">
    <property type="entry name" value="Methylesterase CheB, C-terminal domain"/>
    <property type="match status" value="1"/>
</dbReference>
<keyword evidence="6" id="KW-0597">Phosphoprotein</keyword>
<dbReference type="InterPro" id="IPR001789">
    <property type="entry name" value="Sig_transdc_resp-reg_receiver"/>
</dbReference>
<dbReference type="Pfam" id="PF01339">
    <property type="entry name" value="CheB_methylest"/>
    <property type="match status" value="1"/>
</dbReference>
<evidence type="ECO:0000256" key="5">
    <source>
        <dbReference type="PROSITE-ProRule" id="PRU00050"/>
    </source>
</evidence>
<keyword evidence="5" id="KW-0145">Chemotaxis</keyword>
<dbReference type="OrthoDB" id="9793421at2"/>
<evidence type="ECO:0000256" key="6">
    <source>
        <dbReference type="PROSITE-ProRule" id="PRU00169"/>
    </source>
</evidence>
<name>S4XLG3_SORCE</name>
<evidence type="ECO:0000256" key="3">
    <source>
        <dbReference type="ARBA" id="ARBA00039140"/>
    </source>
</evidence>
<dbReference type="SUPFAM" id="SSF52738">
    <property type="entry name" value="Methylesterase CheB, C-terminal domain"/>
    <property type="match status" value="1"/>
</dbReference>
<evidence type="ECO:0000313" key="10">
    <source>
        <dbReference type="Proteomes" id="UP000014803"/>
    </source>
</evidence>
<keyword evidence="2 5" id="KW-0378">Hydrolase</keyword>
<accession>S4XLG3</accession>
<gene>
    <name evidence="9" type="ORF">SCE1572_05465</name>
</gene>
<feature type="active site" evidence="5">
    <location>
        <position position="256"/>
    </location>
</feature>
<dbReference type="PATRIC" id="fig|1254432.3.peg.1221"/>
<feature type="domain" description="CheB-type methylesterase" evidence="8">
    <location>
        <begin position="128"/>
        <end position="289"/>
    </location>
</feature>
<dbReference type="AlphaFoldDB" id="S4XLG3"/>
<dbReference type="GO" id="GO:0008984">
    <property type="term" value="F:protein-glutamate methylesterase activity"/>
    <property type="evidence" value="ECO:0007669"/>
    <property type="project" value="UniProtKB-EC"/>
</dbReference>
<dbReference type="SMART" id="SM00448">
    <property type="entry name" value="REC"/>
    <property type="match status" value="1"/>
</dbReference>
<keyword evidence="1" id="KW-0963">Cytoplasm</keyword>
<reference evidence="9 10" key="1">
    <citation type="journal article" date="2013" name="Sci. Rep.">
        <title>Extraordinary expansion of a Sorangium cellulosum genome from an alkaline milieu.</title>
        <authorList>
            <person name="Han K."/>
            <person name="Li Z.F."/>
            <person name="Peng R."/>
            <person name="Zhu L.P."/>
            <person name="Zhou T."/>
            <person name="Wang L.G."/>
            <person name="Li S.G."/>
            <person name="Zhang X.B."/>
            <person name="Hu W."/>
            <person name="Wu Z.H."/>
            <person name="Qin N."/>
            <person name="Li Y.Z."/>
        </authorList>
    </citation>
    <scope>NUCLEOTIDE SEQUENCE [LARGE SCALE GENOMIC DNA]</scope>
    <source>
        <strain evidence="9 10">So0157-2</strain>
    </source>
</reference>
<feature type="active site" evidence="5">
    <location>
        <position position="166"/>
    </location>
</feature>
<dbReference type="Pfam" id="PF00072">
    <property type="entry name" value="Response_reg"/>
    <property type="match status" value="1"/>
</dbReference>
<organism evidence="9 10">
    <name type="scientific">Sorangium cellulosum So0157-2</name>
    <dbReference type="NCBI Taxonomy" id="1254432"/>
    <lineage>
        <taxon>Bacteria</taxon>
        <taxon>Pseudomonadati</taxon>
        <taxon>Myxococcota</taxon>
        <taxon>Polyangia</taxon>
        <taxon>Polyangiales</taxon>
        <taxon>Polyangiaceae</taxon>
        <taxon>Sorangium</taxon>
    </lineage>
</organism>
<dbReference type="eggNOG" id="COG2201">
    <property type="taxonomic scope" value="Bacteria"/>
</dbReference>
<dbReference type="PROSITE" id="PS50110">
    <property type="entry name" value="RESPONSE_REGULATORY"/>
    <property type="match status" value="1"/>
</dbReference>
<dbReference type="PROSITE" id="PS50122">
    <property type="entry name" value="CHEB"/>
    <property type="match status" value="1"/>
</dbReference>
<dbReference type="EC" id="3.1.1.61" evidence="3"/>
<evidence type="ECO:0000259" key="7">
    <source>
        <dbReference type="PROSITE" id="PS50110"/>
    </source>
</evidence>
<dbReference type="InterPro" id="IPR035909">
    <property type="entry name" value="CheB_C"/>
</dbReference>
<dbReference type="Gene3D" id="3.40.50.2300">
    <property type="match status" value="1"/>
</dbReference>
<sequence>MTTRVVIADDSDIAAALLEAILEEDAGIRVVGRARTGAELLALPAVAIADVVLVDLLMPELDGLSVIRAIAARAGVIVVSSLPRGSAAVREALAQGAVDGLEKRDLAGAPARARLRAAVLRAARRPVAARGGRVILVAGSTGAIPALEALARGLGPLEVPVLVVQHLPDRRERDLARALRALGARARPARAGDALSPELLLAPSGSHMAIDGRGRIQLTGDGPVGGHRPSAEVLFASAAPLARRVAALVLSGLGSDGARALPALVDGGGLGFAQDPSECRAPAMPRAALLSSPRVRPIRVADFVELARRWVLGEG</sequence>
<dbReference type="KEGG" id="scu:SCE1572_05465"/>
<dbReference type="PANTHER" id="PTHR42872">
    <property type="entry name" value="PROTEIN-GLUTAMATE METHYLESTERASE/PROTEIN-GLUTAMINE GLUTAMINASE"/>
    <property type="match status" value="1"/>
</dbReference>
<dbReference type="GO" id="GO:0006935">
    <property type="term" value="P:chemotaxis"/>
    <property type="evidence" value="ECO:0007669"/>
    <property type="project" value="UniProtKB-UniRule"/>
</dbReference>
<protein>
    <recommendedName>
        <fullName evidence="3">protein-glutamate methylesterase</fullName>
        <ecNumber evidence="3">3.1.1.61</ecNumber>
    </recommendedName>
</protein>
<dbReference type="HOGENOM" id="CLU_882505_0_0_7"/>
<dbReference type="InterPro" id="IPR011006">
    <property type="entry name" value="CheY-like_superfamily"/>
</dbReference>
<dbReference type="GO" id="GO:0005737">
    <property type="term" value="C:cytoplasm"/>
    <property type="evidence" value="ECO:0007669"/>
    <property type="project" value="InterPro"/>
</dbReference>
<dbReference type="PANTHER" id="PTHR42872:SF6">
    <property type="entry name" value="PROTEIN-GLUTAMATE METHYLESTERASE_PROTEIN-GLUTAMINE GLUTAMINASE"/>
    <property type="match status" value="1"/>
</dbReference>
<proteinExistence type="predicted"/>
<dbReference type="RefSeq" id="WP_020733086.1">
    <property type="nucleotide sequence ID" value="NC_021658.1"/>
</dbReference>
<feature type="active site" evidence="5">
    <location>
        <position position="140"/>
    </location>
</feature>